<feature type="region of interest" description="Disordered" evidence="1">
    <location>
        <begin position="671"/>
        <end position="711"/>
    </location>
</feature>
<gene>
    <name evidence="2" type="ORF">ElyMa_003411000</name>
</gene>
<evidence type="ECO:0000313" key="3">
    <source>
        <dbReference type="Proteomes" id="UP000762676"/>
    </source>
</evidence>
<evidence type="ECO:0000256" key="1">
    <source>
        <dbReference type="SAM" id="MobiDB-lite"/>
    </source>
</evidence>
<protein>
    <submittedName>
        <fullName evidence="2">Uncharacterized protein</fullName>
    </submittedName>
</protein>
<dbReference type="Proteomes" id="UP000762676">
    <property type="component" value="Unassembled WGS sequence"/>
</dbReference>
<comment type="caution">
    <text evidence="2">The sequence shown here is derived from an EMBL/GenBank/DDBJ whole genome shotgun (WGS) entry which is preliminary data.</text>
</comment>
<reference evidence="2 3" key="1">
    <citation type="journal article" date="2021" name="Elife">
        <title>Chloroplast acquisition without the gene transfer in kleptoplastic sea slugs, Plakobranchus ocellatus.</title>
        <authorList>
            <person name="Maeda T."/>
            <person name="Takahashi S."/>
            <person name="Yoshida T."/>
            <person name="Shimamura S."/>
            <person name="Takaki Y."/>
            <person name="Nagai Y."/>
            <person name="Toyoda A."/>
            <person name="Suzuki Y."/>
            <person name="Arimoto A."/>
            <person name="Ishii H."/>
            <person name="Satoh N."/>
            <person name="Nishiyama T."/>
            <person name="Hasebe M."/>
            <person name="Maruyama T."/>
            <person name="Minagawa J."/>
            <person name="Obokata J."/>
            <person name="Shigenobu S."/>
        </authorList>
    </citation>
    <scope>NUCLEOTIDE SEQUENCE [LARGE SCALE GENOMIC DNA]</scope>
</reference>
<dbReference type="EMBL" id="BMAT01007021">
    <property type="protein sequence ID" value="GFS24267.1"/>
    <property type="molecule type" value="Genomic_DNA"/>
</dbReference>
<name>A0AAV4JTK9_9GAST</name>
<sequence length="1116" mass="126418">MESSEDKKPNKRRTRFGSGLMTIKKSIRDSFSIFMKSNRERPSLQQNPILPAEEPQNLDFVAEKPPQGFTSVVERSLQSSHFAENNAGWDSELKIFKPEMKQTMSHPDDYQDRPECYHGPPDTGNIAQPYAVREYEKPSDYTTIPETVSSDAAREQLSLTEAIVYTEPLKDSIIPSKALNSLPLPVPEASVHSRRNSPVYETVAPAYPPKNYDQQKEHSGIVSNQMKTRLTQSEDNQLLSQDSAKSYANTPKMPYVDQRRLGNGFSESLYHAGDIHITDSHEEAKPEVSYTSPYSQSQIAVIRQDLGLMKDQATQTDFEVFDPKNGWISISGTGNEAKTNFVIYMDENQGANEIELIPVHFRQSSLVNSQVREDNYAVTSTKGKVFKYPDKLSKCEQYLHLEPMNNMVLRRDLIAASDTGKGSRALTKGDGINPSPIRSFKSSSNFLTPPVVERTRVSTDDARSMYSSEGAESDFVFYPSAPATIIEPGIPAAFSSARSTPSASHVRSYSCGCEDNFVLAHDNDSSRSDFCGSSLDELTRQFFLDDDVLSDDVFMEEAEQYSYPSWKYNNDPSPRTLHSIEEYCPNQTFQKTDCGRLRTSLDKSDSCVKERGTELYRANLQKRQRPGIRNDESLSEIGNSDSSAKTDEINAYKYDDIKEVLENFRELSASADTLRDQSVSSTEVSNHDRHYTSRIENQSHVKREDSHDKQDAILNQGYDIRNLTPRSSNNRSSSDNCEEIDSRFADMFDSLRKNSVQFKSRQMWKKRRSNRRQSLIAAQTRTLINVESRAGIQDPENHSDPPETQTAHLLVNPNDNMNRGNSSSLKPLRGILKKTALAQPISIAERNLCDLKRETTNAQCKNQLQRRRVKSLGLEIYPLERTEAMFGREILDMQYKVAKAHSPQSQVNAPFFNTIIDQAGNAYRKRRSQSLPVEPHMQHRSKTDFITQVTDCQARARYCYSSSKVKGPTSGHFQTPPADAHTKVPLSSVLTEEPAHLVNCAGTSKYTWYPKSNNVPDKEQENDYDKSITCPEPAKLNTQVQKTKSNNSWSPPAETRRREFITVRKNSLDVYRWNTCLHRRRKPQDKRVEKPGLNSNTVLLQRAISICPSERPIATL</sequence>
<keyword evidence="3" id="KW-1185">Reference proteome</keyword>
<evidence type="ECO:0000313" key="2">
    <source>
        <dbReference type="EMBL" id="GFS24267.1"/>
    </source>
</evidence>
<feature type="region of interest" description="Disordered" evidence="1">
    <location>
        <begin position="1"/>
        <end position="20"/>
    </location>
</feature>
<feature type="compositionally biased region" description="Basic and acidic residues" evidence="1">
    <location>
        <begin position="685"/>
        <end position="711"/>
    </location>
</feature>
<organism evidence="2 3">
    <name type="scientific">Elysia marginata</name>
    <dbReference type="NCBI Taxonomy" id="1093978"/>
    <lineage>
        <taxon>Eukaryota</taxon>
        <taxon>Metazoa</taxon>
        <taxon>Spiralia</taxon>
        <taxon>Lophotrochozoa</taxon>
        <taxon>Mollusca</taxon>
        <taxon>Gastropoda</taxon>
        <taxon>Heterobranchia</taxon>
        <taxon>Euthyneura</taxon>
        <taxon>Panpulmonata</taxon>
        <taxon>Sacoglossa</taxon>
        <taxon>Placobranchoidea</taxon>
        <taxon>Plakobranchidae</taxon>
        <taxon>Elysia</taxon>
    </lineage>
</organism>
<feature type="region of interest" description="Disordered" evidence="1">
    <location>
        <begin position="622"/>
        <end position="643"/>
    </location>
</feature>
<accession>A0AAV4JTK9</accession>
<proteinExistence type="predicted"/>
<dbReference type="AlphaFoldDB" id="A0AAV4JTK9"/>